<reference evidence="2 3" key="1">
    <citation type="submission" date="2018-11" db="EMBL/GenBank/DDBJ databases">
        <title>Genome sequence of strain 7197.</title>
        <authorList>
            <person name="Gao J."/>
            <person name="Sun J."/>
        </authorList>
    </citation>
    <scope>NUCLEOTIDE SEQUENCE [LARGE SCALE GENOMIC DNA]</scope>
    <source>
        <strain evidence="2 3">7197</strain>
    </source>
</reference>
<keyword evidence="3" id="KW-1185">Reference proteome</keyword>
<dbReference type="AlphaFoldDB" id="A0A3N9P4M7"/>
<accession>A0A3N9P4M7</accession>
<comment type="caution">
    <text evidence="2">The sequence shown here is derived from an EMBL/GenBank/DDBJ whole genome shotgun (WGS) entry which is preliminary data.</text>
</comment>
<feature type="signal peptide" evidence="1">
    <location>
        <begin position="1"/>
        <end position="25"/>
    </location>
</feature>
<proteinExistence type="predicted"/>
<protein>
    <submittedName>
        <fullName evidence="2">Uncharacterized protein</fullName>
    </submittedName>
</protein>
<feature type="chain" id="PRO_5038644365" evidence="1">
    <location>
        <begin position="26"/>
        <end position="78"/>
    </location>
</feature>
<dbReference type="Proteomes" id="UP000282529">
    <property type="component" value="Unassembled WGS sequence"/>
</dbReference>
<dbReference type="EMBL" id="RQPI01000006">
    <property type="protein sequence ID" value="RQW11123.1"/>
    <property type="molecule type" value="Genomic_DNA"/>
</dbReference>
<evidence type="ECO:0000256" key="1">
    <source>
        <dbReference type="SAM" id="SignalP"/>
    </source>
</evidence>
<sequence>MKIRQLGLAAVSGALLFAASGCMYHNEVSTDPAFSDSFDISSISNPGRGLGEERDPLAPVLKDVYSKSIPDDVYSDGR</sequence>
<dbReference type="PROSITE" id="PS51257">
    <property type="entry name" value="PROKAR_LIPOPROTEIN"/>
    <property type="match status" value="1"/>
</dbReference>
<evidence type="ECO:0000313" key="3">
    <source>
        <dbReference type="Proteomes" id="UP000282529"/>
    </source>
</evidence>
<name>A0A3N9P4M7_9BACL</name>
<gene>
    <name evidence="2" type="ORF">EH198_12370</name>
</gene>
<evidence type="ECO:0000313" key="2">
    <source>
        <dbReference type="EMBL" id="RQW11123.1"/>
    </source>
</evidence>
<dbReference type="OrthoDB" id="2624427at2"/>
<keyword evidence="1" id="KW-0732">Signal</keyword>
<dbReference type="RefSeq" id="WP_124695851.1">
    <property type="nucleotide sequence ID" value="NZ_JBHUFE010000031.1"/>
</dbReference>
<organism evidence="2 3">
    <name type="scientific">Paenibacillus rhizophilus</name>
    <dbReference type="NCBI Taxonomy" id="1850366"/>
    <lineage>
        <taxon>Bacteria</taxon>
        <taxon>Bacillati</taxon>
        <taxon>Bacillota</taxon>
        <taxon>Bacilli</taxon>
        <taxon>Bacillales</taxon>
        <taxon>Paenibacillaceae</taxon>
        <taxon>Paenibacillus</taxon>
    </lineage>
</organism>